<dbReference type="GO" id="GO:0016491">
    <property type="term" value="F:oxidoreductase activity"/>
    <property type="evidence" value="ECO:0007669"/>
    <property type="project" value="UniProtKB-KW"/>
</dbReference>
<dbReference type="InterPro" id="IPR002347">
    <property type="entry name" value="SDR_fam"/>
</dbReference>
<comment type="caution">
    <text evidence="2">The sequence shown here is derived from an EMBL/GenBank/DDBJ whole genome shotgun (WGS) entry which is preliminary data.</text>
</comment>
<sequence>MPVPLPFLASFLHRHLLVTPPTPTARFDDKTIIVTGSNVGLGLEAARHFGRLGAARVILAVRDLDKGEAAKRSLDATLRRSPSPVSVWRLDLCCYDSVRDFAARVEELPRVDVVCQNAGIATGTFRLCEGDESTITTNVVGAVLLALLLLPKLKATARRFDTRPTMSFTCSEVHNFTPFAEQHEPDIFGALSDESKANMADRYFVSKLLQLLAVREMASRAGPASPVTINCLNPGFCHSELARESGWYLYVMALLLARSTEVGARTIVAAAAAGPDSHGKYMSECVVVEPSEFVRSEQGGRVQERLWAELTAKLEGIVPGVTSLGISI</sequence>
<dbReference type="PANTHER" id="PTHR43157">
    <property type="entry name" value="PHOSPHATIDYLINOSITOL-GLYCAN BIOSYNTHESIS CLASS F PROTEIN-RELATED"/>
    <property type="match status" value="1"/>
</dbReference>
<gene>
    <name evidence="2" type="ORF">G6O67_005630</name>
</gene>
<protein>
    <recommendedName>
        <fullName evidence="4">NAD(P)-binding domain protein</fullName>
    </recommendedName>
</protein>
<dbReference type="EMBL" id="JAAVMX010000006">
    <property type="protein sequence ID" value="KAF4506949.1"/>
    <property type="molecule type" value="Genomic_DNA"/>
</dbReference>
<dbReference type="Proteomes" id="UP000557566">
    <property type="component" value="Unassembled WGS sequence"/>
</dbReference>
<proteinExistence type="predicted"/>
<organism evidence="2 3">
    <name type="scientific">Ophiocordyceps sinensis</name>
    <dbReference type="NCBI Taxonomy" id="72228"/>
    <lineage>
        <taxon>Eukaryota</taxon>
        <taxon>Fungi</taxon>
        <taxon>Dikarya</taxon>
        <taxon>Ascomycota</taxon>
        <taxon>Pezizomycotina</taxon>
        <taxon>Sordariomycetes</taxon>
        <taxon>Hypocreomycetidae</taxon>
        <taxon>Hypocreales</taxon>
        <taxon>Ophiocordycipitaceae</taxon>
        <taxon>Ophiocordyceps</taxon>
    </lineage>
</organism>
<dbReference type="InterPro" id="IPR036291">
    <property type="entry name" value="NAD(P)-bd_dom_sf"/>
</dbReference>
<dbReference type="OrthoDB" id="542013at2759"/>
<reference evidence="2 3" key="1">
    <citation type="journal article" date="2020" name="Genome Biol. Evol.">
        <title>A new high-quality draft genome assembly of the Chinese cordyceps Ophiocordyceps sinensis.</title>
        <authorList>
            <person name="Shu R."/>
            <person name="Zhang J."/>
            <person name="Meng Q."/>
            <person name="Zhang H."/>
            <person name="Zhou G."/>
            <person name="Li M."/>
            <person name="Wu P."/>
            <person name="Zhao Y."/>
            <person name="Chen C."/>
            <person name="Qin Q."/>
        </authorList>
    </citation>
    <scope>NUCLEOTIDE SEQUENCE [LARGE SCALE GENOMIC DNA]</scope>
    <source>
        <strain evidence="2 3">IOZ07</strain>
    </source>
</reference>
<evidence type="ECO:0008006" key="4">
    <source>
        <dbReference type="Google" id="ProtNLM"/>
    </source>
</evidence>
<dbReference type="PRINTS" id="PR00081">
    <property type="entry name" value="GDHRDH"/>
</dbReference>
<dbReference type="Pfam" id="PF00106">
    <property type="entry name" value="adh_short"/>
    <property type="match status" value="1"/>
</dbReference>
<name>A0A8H4PNF3_9HYPO</name>
<keyword evidence="3" id="KW-1185">Reference proteome</keyword>
<evidence type="ECO:0000313" key="3">
    <source>
        <dbReference type="Proteomes" id="UP000557566"/>
    </source>
</evidence>
<evidence type="ECO:0000313" key="2">
    <source>
        <dbReference type="EMBL" id="KAF4506949.1"/>
    </source>
</evidence>
<accession>A0A8H4PNF3</accession>
<dbReference type="AlphaFoldDB" id="A0A8H4PNF3"/>
<dbReference type="SUPFAM" id="SSF51735">
    <property type="entry name" value="NAD(P)-binding Rossmann-fold domains"/>
    <property type="match status" value="1"/>
</dbReference>
<dbReference type="Gene3D" id="3.40.50.720">
    <property type="entry name" value="NAD(P)-binding Rossmann-like Domain"/>
    <property type="match status" value="1"/>
</dbReference>
<evidence type="ECO:0000256" key="1">
    <source>
        <dbReference type="ARBA" id="ARBA00023002"/>
    </source>
</evidence>
<keyword evidence="1" id="KW-0560">Oxidoreductase</keyword>
<dbReference type="PANTHER" id="PTHR43157:SF31">
    <property type="entry name" value="PHOSPHATIDYLINOSITOL-GLYCAN BIOSYNTHESIS CLASS F PROTEIN"/>
    <property type="match status" value="1"/>
</dbReference>